<dbReference type="GeneID" id="96903243"/>
<dbReference type="PANTHER" id="PTHR11188:SF17">
    <property type="entry name" value="FI21816P1"/>
    <property type="match status" value="1"/>
</dbReference>
<accession>G0VET9</accession>
<dbReference type="RefSeq" id="XP_003675998.1">
    <property type="nucleotide sequence ID" value="XM_003675950.1"/>
</dbReference>
<dbReference type="SMART" id="SM01017">
    <property type="entry name" value="Arrestin_C"/>
    <property type="match status" value="1"/>
</dbReference>
<dbReference type="PANTHER" id="PTHR11188">
    <property type="entry name" value="ARRESTIN DOMAIN CONTAINING PROTEIN"/>
    <property type="match status" value="1"/>
</dbReference>
<dbReference type="GO" id="GO:0071444">
    <property type="term" value="P:cellular response to pheromone"/>
    <property type="evidence" value="ECO:0007669"/>
    <property type="project" value="EnsemblFungi"/>
</dbReference>
<dbReference type="InterPro" id="IPR011022">
    <property type="entry name" value="Arrestin_C-like"/>
</dbReference>
<gene>
    <name evidence="2" type="primary">NCAS0D00530</name>
    <name evidence="2" type="ordered locus">NCAS_0D00530</name>
</gene>
<dbReference type="HOGENOM" id="CLU_018982_1_1_1"/>
<dbReference type="KEGG" id="ncs:NCAS_0D00530"/>
<reference key="2">
    <citation type="submission" date="2011-08" db="EMBL/GenBank/DDBJ databases">
        <title>Genome sequence of Naumovozyma castellii.</title>
        <authorList>
            <person name="Gordon J.L."/>
            <person name="Armisen D."/>
            <person name="Proux-Wera E."/>
            <person name="OhEigeartaigh S.S."/>
            <person name="Byrne K.P."/>
            <person name="Wolfe K.H."/>
        </authorList>
    </citation>
    <scope>NUCLEOTIDE SEQUENCE</scope>
    <source>
        <strain>Type strain:CBS 4309</strain>
    </source>
</reference>
<feature type="domain" description="Arrestin C-terminal-like" evidence="1">
    <location>
        <begin position="229"/>
        <end position="384"/>
    </location>
</feature>
<dbReference type="Proteomes" id="UP000001640">
    <property type="component" value="Chromosome 4"/>
</dbReference>
<evidence type="ECO:0000313" key="3">
    <source>
        <dbReference type="Proteomes" id="UP000001640"/>
    </source>
</evidence>
<proteinExistence type="predicted"/>
<dbReference type="GO" id="GO:0031625">
    <property type="term" value="F:ubiquitin protein ligase binding"/>
    <property type="evidence" value="ECO:0007669"/>
    <property type="project" value="EnsemblFungi"/>
</dbReference>
<dbReference type="GO" id="GO:0002092">
    <property type="term" value="P:positive regulation of receptor internalization"/>
    <property type="evidence" value="ECO:0007669"/>
    <property type="project" value="EnsemblFungi"/>
</dbReference>
<dbReference type="STRING" id="1064592.G0VET9"/>
<dbReference type="GO" id="GO:0005829">
    <property type="term" value="C:cytosol"/>
    <property type="evidence" value="ECO:0007669"/>
    <property type="project" value="TreeGrafter"/>
</dbReference>
<name>G0VET9_NAUCA</name>
<dbReference type="GO" id="GO:0000747">
    <property type="term" value="P:conjugation with cellular fusion"/>
    <property type="evidence" value="ECO:0007669"/>
    <property type="project" value="EnsemblFungi"/>
</dbReference>
<dbReference type="Gene3D" id="2.60.40.640">
    <property type="match status" value="1"/>
</dbReference>
<dbReference type="Pfam" id="PF00339">
    <property type="entry name" value="Arrestin_N"/>
    <property type="match status" value="1"/>
</dbReference>
<dbReference type="OrthoDB" id="2333384at2759"/>
<evidence type="ECO:0000313" key="2">
    <source>
        <dbReference type="EMBL" id="CCC69634.1"/>
    </source>
</evidence>
<dbReference type="OMA" id="ENDLICE"/>
<sequence length="755" mass="83642">MLGFAANKKHDPLLFDVRLKSSEKDIILLQGPAEEASSVFLSGAIVLSVNEPIQIRSISLRMYGTINLNVPLASEKHPEHPRGYIKYKKKIYQHNWDNLNIKSYIQDLYHNYGKNTSIASKSSSNLAAMRNRGRSSSLVSTASSSSGISNYHTLVKGNYEFPFSAVLPGSLNESVEGLPYGSHSYTIEAVIERDKYSTDLSCKKNIRLVRTLRPDALELHESVVVENTWPAKVDYSISVPSKAVPIGSIVPINISIIPLTKGLRLGLIKITLLEIFQLMGNPGTFTKHERIVTKMKIKDPKKYLSQYLENENYDMENLQFQDKWEVDMELPLPPSLSKSTQDCTILRNIKVTHKLKFVICLINSDGHVSELRASLPLVLFISPFLTLGVNTLDNVEANPIKYSHDAETNNLVNSSIFGDDNSRIFTTSASNMDLCIANSEISSETPMCDLMAPPNYEKHVFDKLYSGNSINIPEHHESSSIDLPLSVDALQGRVRGLTIESRNSNVPSIIVGDVPDNHEATSIDGDNRDIASVDSLVTSRRLSNISRKRFRSNTILSIGSLNERNSILTNFSRESSFTTLNHHSMGTRGDWEINSLSQVPSYDNALKEDIVEDELPPDYPVSAGLNPNINMDFLPPSRPQISHQKSSLSLVSNNTDGLNITTSLNRSNNASNVSLDMLSMNSSSAYLNVPIGTNSSTAPSSSSKFFGINFSTGYGSNNSKTNNEDLALEINGQRRESNKTSFANIMGKITRRDKK</sequence>
<organism evidence="2 3">
    <name type="scientific">Naumovozyma castellii</name>
    <name type="common">Yeast</name>
    <name type="synonym">Saccharomyces castellii</name>
    <dbReference type="NCBI Taxonomy" id="27288"/>
    <lineage>
        <taxon>Eukaryota</taxon>
        <taxon>Fungi</taxon>
        <taxon>Dikarya</taxon>
        <taxon>Ascomycota</taxon>
        <taxon>Saccharomycotina</taxon>
        <taxon>Saccharomycetes</taxon>
        <taxon>Saccharomycetales</taxon>
        <taxon>Saccharomycetaceae</taxon>
        <taxon>Naumovozyma</taxon>
    </lineage>
</organism>
<evidence type="ECO:0000259" key="1">
    <source>
        <dbReference type="SMART" id="SM01017"/>
    </source>
</evidence>
<dbReference type="InParanoid" id="G0VET9"/>
<protein>
    <recommendedName>
        <fullName evidence="1">Arrestin C-terminal-like domain-containing protein</fullName>
    </recommendedName>
</protein>
<dbReference type="EMBL" id="HE576755">
    <property type="protein sequence ID" value="CCC69634.1"/>
    <property type="molecule type" value="Genomic_DNA"/>
</dbReference>
<dbReference type="InterPro" id="IPR014752">
    <property type="entry name" value="Arrestin-like_C"/>
</dbReference>
<dbReference type="InterPro" id="IPR011021">
    <property type="entry name" value="Arrestin-like_N"/>
</dbReference>
<dbReference type="Pfam" id="PF02752">
    <property type="entry name" value="Arrestin_C"/>
    <property type="match status" value="1"/>
</dbReference>
<dbReference type="InterPro" id="IPR050357">
    <property type="entry name" value="Arrestin_domain-protein"/>
</dbReference>
<dbReference type="AlphaFoldDB" id="G0VET9"/>
<keyword evidence="3" id="KW-1185">Reference proteome</keyword>
<reference evidence="2 3" key="1">
    <citation type="journal article" date="2011" name="Proc. Natl. Acad. Sci. U.S.A.">
        <title>Evolutionary erosion of yeast sex chromosomes by mating-type switching accidents.</title>
        <authorList>
            <person name="Gordon J.L."/>
            <person name="Armisen D."/>
            <person name="Proux-Wera E."/>
            <person name="Oheigeartaigh S.S."/>
            <person name="Byrne K.P."/>
            <person name="Wolfe K.H."/>
        </authorList>
    </citation>
    <scope>NUCLEOTIDE SEQUENCE [LARGE SCALE GENOMIC DNA]</scope>
    <source>
        <strain evidence="3">ATCC 76901 / BCRC 22586 / CBS 4309 / NBRC 1992 / NRRL Y-12630</strain>
    </source>
</reference>
<dbReference type="eggNOG" id="KOG3780">
    <property type="taxonomic scope" value="Eukaryota"/>
</dbReference>
<dbReference type="GO" id="GO:0030674">
    <property type="term" value="F:protein-macromolecule adaptor activity"/>
    <property type="evidence" value="ECO:0007669"/>
    <property type="project" value="TreeGrafter"/>
</dbReference>
<dbReference type="GO" id="GO:0005886">
    <property type="term" value="C:plasma membrane"/>
    <property type="evidence" value="ECO:0007669"/>
    <property type="project" value="TreeGrafter"/>
</dbReference>
<dbReference type="GO" id="GO:0070086">
    <property type="term" value="P:ubiquitin-dependent endocytosis"/>
    <property type="evidence" value="ECO:0007669"/>
    <property type="project" value="TreeGrafter"/>
</dbReference>